<feature type="compositionally biased region" description="Basic and acidic residues" evidence="1">
    <location>
        <begin position="14"/>
        <end position="29"/>
    </location>
</feature>
<gene>
    <name evidence="2" type="ORF">S12H4_05340</name>
</gene>
<evidence type="ECO:0000313" key="2">
    <source>
        <dbReference type="EMBL" id="GAI63432.1"/>
    </source>
</evidence>
<evidence type="ECO:0000256" key="1">
    <source>
        <dbReference type="SAM" id="MobiDB-lite"/>
    </source>
</evidence>
<accession>X1Q4I6</accession>
<dbReference type="AlphaFoldDB" id="X1Q4I6"/>
<reference evidence="2" key="1">
    <citation type="journal article" date="2014" name="Front. Microbiol.">
        <title>High frequency of phylogenetically diverse reductive dehalogenase-homologous genes in deep subseafloor sedimentary metagenomes.</title>
        <authorList>
            <person name="Kawai M."/>
            <person name="Futagami T."/>
            <person name="Toyoda A."/>
            <person name="Takaki Y."/>
            <person name="Nishi S."/>
            <person name="Hori S."/>
            <person name="Arai W."/>
            <person name="Tsubouchi T."/>
            <person name="Morono Y."/>
            <person name="Uchiyama I."/>
            <person name="Ito T."/>
            <person name="Fujiyama A."/>
            <person name="Inagaki F."/>
            <person name="Takami H."/>
        </authorList>
    </citation>
    <scope>NUCLEOTIDE SEQUENCE</scope>
    <source>
        <strain evidence="2">Expedition CK06-06</strain>
    </source>
</reference>
<sequence length="29" mass="3188">NALGTFPPVPVFTQKEEVDDEKKDNPGTD</sequence>
<comment type="caution">
    <text evidence="2">The sequence shown here is derived from an EMBL/GenBank/DDBJ whole genome shotgun (WGS) entry which is preliminary data.</text>
</comment>
<name>X1Q4I6_9ZZZZ</name>
<feature type="region of interest" description="Disordered" evidence="1">
    <location>
        <begin position="1"/>
        <end position="29"/>
    </location>
</feature>
<proteinExistence type="predicted"/>
<protein>
    <submittedName>
        <fullName evidence="2">Uncharacterized protein</fullName>
    </submittedName>
</protein>
<organism evidence="2">
    <name type="scientific">marine sediment metagenome</name>
    <dbReference type="NCBI Taxonomy" id="412755"/>
    <lineage>
        <taxon>unclassified sequences</taxon>
        <taxon>metagenomes</taxon>
        <taxon>ecological metagenomes</taxon>
    </lineage>
</organism>
<feature type="non-terminal residue" evidence="2">
    <location>
        <position position="1"/>
    </location>
</feature>
<dbReference type="EMBL" id="BARW01001752">
    <property type="protein sequence ID" value="GAI63432.1"/>
    <property type="molecule type" value="Genomic_DNA"/>
</dbReference>